<evidence type="ECO:0000256" key="1">
    <source>
        <dbReference type="SAM" id="Phobius"/>
    </source>
</evidence>
<feature type="transmembrane region" description="Helical" evidence="1">
    <location>
        <begin position="75"/>
        <end position="95"/>
    </location>
</feature>
<feature type="transmembrane region" description="Helical" evidence="1">
    <location>
        <begin position="617"/>
        <end position="640"/>
    </location>
</feature>
<organism evidence="2 3">
    <name type="scientific">Fusarium mundagurra</name>
    <dbReference type="NCBI Taxonomy" id="1567541"/>
    <lineage>
        <taxon>Eukaryota</taxon>
        <taxon>Fungi</taxon>
        <taxon>Dikarya</taxon>
        <taxon>Ascomycota</taxon>
        <taxon>Pezizomycotina</taxon>
        <taxon>Sordariomycetes</taxon>
        <taxon>Hypocreomycetidae</taxon>
        <taxon>Hypocreales</taxon>
        <taxon>Nectriaceae</taxon>
        <taxon>Fusarium</taxon>
        <taxon>Fusarium fujikuroi species complex</taxon>
    </lineage>
</organism>
<dbReference type="Proteomes" id="UP000544331">
    <property type="component" value="Unassembled WGS sequence"/>
</dbReference>
<reference evidence="2 3" key="1">
    <citation type="submission" date="2020-05" db="EMBL/GenBank/DDBJ databases">
        <title>Identification and distribution of gene clusters putatively required for synthesis of sphingolipid metabolism inhibitors in phylogenetically diverse species of the filamentous fungus Fusarium.</title>
        <authorList>
            <person name="Kim H.-S."/>
            <person name="Busman M."/>
            <person name="Brown D.W."/>
            <person name="Divon H."/>
            <person name="Uhlig S."/>
            <person name="Proctor R.H."/>
        </authorList>
    </citation>
    <scope>NUCLEOTIDE SEQUENCE [LARGE SCALE GENOMIC DNA]</scope>
    <source>
        <strain evidence="2 3">NRRL 66235</strain>
    </source>
</reference>
<gene>
    <name evidence="2" type="ORF">FMUND_4399</name>
</gene>
<proteinExistence type="predicted"/>
<dbReference type="OrthoDB" id="3692311at2759"/>
<feature type="transmembrane region" description="Helical" evidence="1">
    <location>
        <begin position="115"/>
        <end position="135"/>
    </location>
</feature>
<sequence length="722" mass="79353">MAAPINTSSAHLVDADLSARRDAETRPEIAEKRALMEVYTAAEEAAGTGVGGTRTTHLPLGKSSPPRILRIGTPALLLVVPLTYIVLLGIVASLHNKKKSSFGESTLEALQLAATLWPISFAAVIGPFLKTLALFSAERGTSLGSLEFLLTGQTTVSTLKNLFTLRIVRIWTLSIVALWCLSPLGGQAVVRSLGSRTNTQTIHIPAAHYFSQVPLMATGGYSSIGLEGDMNVFVGGSRTALEINAFRRTVLAALSASEILLSHANTSSPQFKIVVEKLGGTPRAVRLGQQDQWRNVRIPFMEYLPDYDDGTPTAWTTVPSNQIVPYSSFMGVPIRGGSLSREGNSSMVLQSRYQILKCGEEFDGRSWLSPRDSEDKPKVLWHRMDSTSYQSLDAQQSPMNLPVHLRTYPNMWLDLVNDNITWTHIHPTQNSLKPASYLQMVFGNSCPTSRGEDTLRLRVCNVTTSNVDATVNCTRSGDFGDLECRTTQIRKTKEPRFSSNLTDLSDAPLAQGILFEMPFTTASYLKRRASSLERFIIDPLTMYSGIEAYFTGCFTSISRVHFEGRLSTALNTFLMASYNSTVLTGADGTTLSGRNDLWHNTTATWTEFTEKQYTMNAAWFCVSAISTLILLACTVANIVIRQIIVAPDFLESIDGLTRDSPYIKITGESSYMGSGVSAGDRLLVTKKTRVQIQDVQPDMDLGKIALTTEVRDAKLDRMRIYC</sequence>
<dbReference type="AlphaFoldDB" id="A0A8H5YZP4"/>
<keyword evidence="1" id="KW-0812">Transmembrane</keyword>
<dbReference type="EMBL" id="JAAOAN010000133">
    <property type="protein sequence ID" value="KAF5720115.1"/>
    <property type="molecule type" value="Genomic_DNA"/>
</dbReference>
<evidence type="ECO:0000313" key="3">
    <source>
        <dbReference type="Proteomes" id="UP000544331"/>
    </source>
</evidence>
<protein>
    <submittedName>
        <fullName evidence="2">Uncharacterized protein</fullName>
    </submittedName>
</protein>
<feature type="transmembrane region" description="Helical" evidence="1">
    <location>
        <begin position="170"/>
        <end position="190"/>
    </location>
</feature>
<keyword evidence="1" id="KW-1133">Transmembrane helix</keyword>
<name>A0A8H5YZP4_9HYPO</name>
<comment type="caution">
    <text evidence="2">The sequence shown here is derived from an EMBL/GenBank/DDBJ whole genome shotgun (WGS) entry which is preliminary data.</text>
</comment>
<keyword evidence="1" id="KW-0472">Membrane</keyword>
<keyword evidence="3" id="KW-1185">Reference proteome</keyword>
<accession>A0A8H5YZP4</accession>
<evidence type="ECO:0000313" key="2">
    <source>
        <dbReference type="EMBL" id="KAF5720115.1"/>
    </source>
</evidence>